<organism evidence="2">
    <name type="scientific">Arabidopsis lyrata subsp. lyrata</name>
    <name type="common">Lyre-leaved rock-cress</name>
    <dbReference type="NCBI Taxonomy" id="81972"/>
    <lineage>
        <taxon>Eukaryota</taxon>
        <taxon>Viridiplantae</taxon>
        <taxon>Streptophyta</taxon>
        <taxon>Embryophyta</taxon>
        <taxon>Tracheophyta</taxon>
        <taxon>Spermatophyta</taxon>
        <taxon>Magnoliopsida</taxon>
        <taxon>eudicotyledons</taxon>
        <taxon>Gunneridae</taxon>
        <taxon>Pentapetalae</taxon>
        <taxon>rosids</taxon>
        <taxon>malvids</taxon>
        <taxon>Brassicales</taxon>
        <taxon>Brassicaceae</taxon>
        <taxon>Camelineae</taxon>
        <taxon>Arabidopsis</taxon>
    </lineage>
</organism>
<dbReference type="Gramene" id="fgenesh2_kg.1__3910__AT1G48190.1">
    <property type="protein sequence ID" value="fgenesh2_kg.1__3910__AT1G48190.1"/>
    <property type="gene ID" value="fgenesh2_kg.1__3910__AT1G48190.1"/>
</dbReference>
<protein>
    <submittedName>
        <fullName evidence="1">Uncharacterized protein</fullName>
    </submittedName>
</protein>
<feature type="non-terminal residue" evidence="1">
    <location>
        <position position="129"/>
    </location>
</feature>
<reference evidence="2" key="1">
    <citation type="journal article" date="2011" name="Nat. Genet.">
        <title>The Arabidopsis lyrata genome sequence and the basis of rapid genome size change.</title>
        <authorList>
            <person name="Hu T.T."/>
            <person name="Pattyn P."/>
            <person name="Bakker E.G."/>
            <person name="Cao J."/>
            <person name="Cheng J.-F."/>
            <person name="Clark R.M."/>
            <person name="Fahlgren N."/>
            <person name="Fawcett J.A."/>
            <person name="Grimwood J."/>
            <person name="Gundlach H."/>
            <person name="Haberer G."/>
            <person name="Hollister J.D."/>
            <person name="Ossowski S."/>
            <person name="Ottilar R.P."/>
            <person name="Salamov A.A."/>
            <person name="Schneeberger K."/>
            <person name="Spannagl M."/>
            <person name="Wang X."/>
            <person name="Yang L."/>
            <person name="Nasrallah M.E."/>
            <person name="Bergelson J."/>
            <person name="Carrington J.C."/>
            <person name="Gaut B.S."/>
            <person name="Schmutz J."/>
            <person name="Mayer K.F.X."/>
            <person name="Van de Peer Y."/>
            <person name="Grigoriev I.V."/>
            <person name="Nordborg M."/>
            <person name="Weigel D."/>
            <person name="Guo Y.-L."/>
        </authorList>
    </citation>
    <scope>NUCLEOTIDE SEQUENCE [LARGE SCALE GENOMIC DNA]</scope>
    <source>
        <strain evidence="2">cv. MN47</strain>
    </source>
</reference>
<accession>D7KC25</accession>
<dbReference type="Pfam" id="PF07646">
    <property type="entry name" value="Kelch_2"/>
    <property type="match status" value="1"/>
</dbReference>
<name>D7KC25_ARALL</name>
<dbReference type="InterPro" id="IPR050354">
    <property type="entry name" value="F-box/kelch-repeat_ARATH"/>
</dbReference>
<dbReference type="InterPro" id="IPR011498">
    <property type="entry name" value="Kelch_2"/>
</dbReference>
<sequence length="129" mass="14314">MRVDRSSSSSSVSLLDGKIYVAGGFDPKTHTWSSVTSPSAAIRNGSVAEHRSLGLGGKFHIFGDVSNESGVVYNPKEDNILFYWFHELFQWYDYKVHLWKQVNGLEVLPVACTEKVTILAALDTFDNTG</sequence>
<proteinExistence type="predicted"/>
<dbReference type="InterPro" id="IPR015915">
    <property type="entry name" value="Kelch-typ_b-propeller"/>
</dbReference>
<dbReference type="AlphaFoldDB" id="D7KC25"/>
<dbReference type="Proteomes" id="UP000008694">
    <property type="component" value="Unassembled WGS sequence"/>
</dbReference>
<keyword evidence="2" id="KW-1185">Reference proteome</keyword>
<dbReference type="PANTHER" id="PTHR24414:SF95">
    <property type="entry name" value="F-BOX DOMAIN-CONTAINING PROTEIN"/>
    <property type="match status" value="1"/>
</dbReference>
<dbReference type="EMBL" id="GL348713">
    <property type="protein sequence ID" value="EFH70358.1"/>
    <property type="molecule type" value="Genomic_DNA"/>
</dbReference>
<gene>
    <name evidence="1" type="ORF">ARALYDRAFT_473956</name>
</gene>
<dbReference type="HOGENOM" id="CLU_1973552_0_0_1"/>
<evidence type="ECO:0000313" key="1">
    <source>
        <dbReference type="EMBL" id="EFH70358.1"/>
    </source>
</evidence>
<dbReference type="Gene3D" id="2.120.10.80">
    <property type="entry name" value="Kelch-type beta propeller"/>
    <property type="match status" value="1"/>
</dbReference>
<evidence type="ECO:0000313" key="2">
    <source>
        <dbReference type="Proteomes" id="UP000008694"/>
    </source>
</evidence>
<dbReference type="PANTHER" id="PTHR24414">
    <property type="entry name" value="F-BOX/KELCH-REPEAT PROTEIN SKIP4"/>
    <property type="match status" value="1"/>
</dbReference>
<dbReference type="SUPFAM" id="SSF117281">
    <property type="entry name" value="Kelch motif"/>
    <property type="match status" value="1"/>
</dbReference>